<keyword evidence="2" id="KW-0472">Membrane</keyword>
<accession>A0ABQ2M760</accession>
<organism evidence="3 4">
    <name type="scientific">Citricoccus zhacaiensis</name>
    <dbReference type="NCBI Taxonomy" id="489142"/>
    <lineage>
        <taxon>Bacteria</taxon>
        <taxon>Bacillati</taxon>
        <taxon>Actinomycetota</taxon>
        <taxon>Actinomycetes</taxon>
        <taxon>Micrococcales</taxon>
        <taxon>Micrococcaceae</taxon>
        <taxon>Citricoccus</taxon>
    </lineage>
</organism>
<dbReference type="EMBL" id="BMLQ01000007">
    <property type="protein sequence ID" value="GGO47692.1"/>
    <property type="molecule type" value="Genomic_DNA"/>
</dbReference>
<keyword evidence="2" id="KW-1133">Transmembrane helix</keyword>
<gene>
    <name evidence="3" type="ORF">GCM10010977_25550</name>
</gene>
<evidence type="ECO:0000256" key="2">
    <source>
        <dbReference type="SAM" id="Phobius"/>
    </source>
</evidence>
<comment type="caution">
    <text evidence="3">The sequence shown here is derived from an EMBL/GenBank/DDBJ whole genome shotgun (WGS) entry which is preliminary data.</text>
</comment>
<dbReference type="RefSeq" id="WP_188806537.1">
    <property type="nucleotide sequence ID" value="NZ_BAAAOU010000002.1"/>
</dbReference>
<protein>
    <recommendedName>
        <fullName evidence="5">DUF4235 domain-containing protein</fullName>
    </recommendedName>
</protein>
<keyword evidence="2" id="KW-0812">Transmembrane</keyword>
<reference evidence="4" key="1">
    <citation type="journal article" date="2019" name="Int. J. Syst. Evol. Microbiol.">
        <title>The Global Catalogue of Microorganisms (GCM) 10K type strain sequencing project: providing services to taxonomists for standard genome sequencing and annotation.</title>
        <authorList>
            <consortium name="The Broad Institute Genomics Platform"/>
            <consortium name="The Broad Institute Genome Sequencing Center for Infectious Disease"/>
            <person name="Wu L."/>
            <person name="Ma J."/>
        </authorList>
    </citation>
    <scope>NUCLEOTIDE SEQUENCE [LARGE SCALE GENOMIC DNA]</scope>
    <source>
        <strain evidence="4">CGMCC 1.7064</strain>
    </source>
</reference>
<dbReference type="Proteomes" id="UP000642509">
    <property type="component" value="Unassembled WGS sequence"/>
</dbReference>
<dbReference type="Pfam" id="PF14019">
    <property type="entry name" value="DUF4235"/>
    <property type="match status" value="1"/>
</dbReference>
<evidence type="ECO:0000313" key="3">
    <source>
        <dbReference type="EMBL" id="GGO47692.1"/>
    </source>
</evidence>
<dbReference type="InterPro" id="IPR025329">
    <property type="entry name" value="DUF4235"/>
</dbReference>
<feature type="transmembrane region" description="Helical" evidence="2">
    <location>
        <begin position="48"/>
        <end position="67"/>
    </location>
</feature>
<evidence type="ECO:0000256" key="1">
    <source>
        <dbReference type="SAM" id="MobiDB-lite"/>
    </source>
</evidence>
<name>A0ABQ2M760_9MICC</name>
<evidence type="ECO:0000313" key="4">
    <source>
        <dbReference type="Proteomes" id="UP000642509"/>
    </source>
</evidence>
<sequence>MNNLTDKIVSTAITVVGGYVGTKIVEFTWRKVTGHDAPKDAEDTEANMWSAITFATISAGITALIRVTSQRGAHKAMESMKARSPRKAGAAEV</sequence>
<proteinExistence type="predicted"/>
<feature type="region of interest" description="Disordered" evidence="1">
    <location>
        <begin position="74"/>
        <end position="93"/>
    </location>
</feature>
<evidence type="ECO:0008006" key="5">
    <source>
        <dbReference type="Google" id="ProtNLM"/>
    </source>
</evidence>
<keyword evidence="4" id="KW-1185">Reference proteome</keyword>